<dbReference type="EMBL" id="BAFE01000056">
    <property type="protein sequence ID" value="GAB48614.1"/>
    <property type="molecule type" value="Genomic_DNA"/>
</dbReference>
<comment type="caution">
    <text evidence="2">The sequence shown here is derived from an EMBL/GenBank/DDBJ whole genome shotgun (WGS) entry which is preliminary data.</text>
</comment>
<dbReference type="STRING" id="1089455.MOPEL_078_00030"/>
<feature type="region of interest" description="Disordered" evidence="1">
    <location>
        <begin position="32"/>
        <end position="104"/>
    </location>
</feature>
<name>H5USA6_9MICO</name>
<keyword evidence="3" id="KW-1185">Reference proteome</keyword>
<sequence length="104" mass="10875">MGRYDGIAAVVEILEGHPQFAHVTLAQRTEPHCGARHRPAGGIGDPIGRPDLPPPTGGARCARWPEGREVGSSRAERWSGGWGVSAGEQGVSGVRRALTRGSTA</sequence>
<accession>H5USA6</accession>
<evidence type="ECO:0000313" key="2">
    <source>
        <dbReference type="EMBL" id="GAB48614.1"/>
    </source>
</evidence>
<reference evidence="2 3" key="1">
    <citation type="submission" date="2012-02" db="EMBL/GenBank/DDBJ databases">
        <title>Whole genome shotgun sequence of Mobilicoccus pelagius NBRC 104925.</title>
        <authorList>
            <person name="Yoshida Y."/>
            <person name="Hosoyama A."/>
            <person name="Tsuchikane K."/>
            <person name="Katsumata H."/>
            <person name="Yamazaki S."/>
            <person name="Fujita N."/>
        </authorList>
    </citation>
    <scope>NUCLEOTIDE SEQUENCE [LARGE SCALE GENOMIC DNA]</scope>
    <source>
        <strain evidence="2 3">NBRC 104925</strain>
    </source>
</reference>
<evidence type="ECO:0000313" key="3">
    <source>
        <dbReference type="Proteomes" id="UP000004367"/>
    </source>
</evidence>
<feature type="compositionally biased region" description="Basic and acidic residues" evidence="1">
    <location>
        <begin position="63"/>
        <end position="77"/>
    </location>
</feature>
<dbReference type="AlphaFoldDB" id="H5USA6"/>
<organism evidence="2 3">
    <name type="scientific">Mobilicoccus pelagius NBRC 104925</name>
    <dbReference type="NCBI Taxonomy" id="1089455"/>
    <lineage>
        <taxon>Bacteria</taxon>
        <taxon>Bacillati</taxon>
        <taxon>Actinomycetota</taxon>
        <taxon>Actinomycetes</taxon>
        <taxon>Micrococcales</taxon>
        <taxon>Dermatophilaceae</taxon>
        <taxon>Mobilicoccus</taxon>
    </lineage>
</organism>
<gene>
    <name evidence="2" type="ORF">MOPEL_078_00030</name>
</gene>
<protein>
    <submittedName>
        <fullName evidence="2">Uncharacterized protein</fullName>
    </submittedName>
</protein>
<dbReference type="Proteomes" id="UP000004367">
    <property type="component" value="Unassembled WGS sequence"/>
</dbReference>
<proteinExistence type="predicted"/>
<evidence type="ECO:0000256" key="1">
    <source>
        <dbReference type="SAM" id="MobiDB-lite"/>
    </source>
</evidence>